<reference evidence="6 7" key="1">
    <citation type="submission" date="2023-08" db="EMBL/GenBank/DDBJ databases">
        <title>Arthrobacter horti sp. nov., isolated from forest soil.</title>
        <authorList>
            <person name="Park M."/>
        </authorList>
    </citation>
    <scope>NUCLEOTIDE SEQUENCE [LARGE SCALE GENOMIC DNA]</scope>
    <source>
        <strain evidence="6 7">YJM1</strain>
    </source>
</reference>
<dbReference type="SMART" id="SM00382">
    <property type="entry name" value="AAA"/>
    <property type="match status" value="1"/>
</dbReference>
<keyword evidence="7" id="KW-1185">Reference proteome</keyword>
<evidence type="ECO:0000256" key="4">
    <source>
        <dbReference type="ARBA" id="ARBA00022840"/>
    </source>
</evidence>
<dbReference type="PROSITE" id="PS50893">
    <property type="entry name" value="ABC_TRANSPORTER_2"/>
    <property type="match status" value="1"/>
</dbReference>
<dbReference type="Gene3D" id="3.40.50.300">
    <property type="entry name" value="P-loop containing nucleotide triphosphate hydrolases"/>
    <property type="match status" value="1"/>
</dbReference>
<sequence>MAEETIFVEGSPCVVLDAVGKRFTVRSSEQSGWVSRNPLKRMARRIVGRQARAVTVQALNLTSLVVERGESIGIIGRNGSGKSTMMKLICGQQKPSAGAVYASSTPIMLGVNAALVPELSGDQNIVLGCLAMGLERAAIEAKFSEIVELSGLEKSIHLPMKGYSSGMSSRLRFAIAAAVEPEILLVDEALNTGDAQFLDRSRMKMDELRANAGCVFIVSHSLETIVDMSTRVLWLDYGDLVMDGDPQEVTAAYRQFTAHLSKGNNVSAQKIKDRAREQLVTAQLMPRVTGRRKEGFTS</sequence>
<organism evidence="6 7">
    <name type="scientific">Arthrobacter horti</name>
    <dbReference type="NCBI Taxonomy" id="3068273"/>
    <lineage>
        <taxon>Bacteria</taxon>
        <taxon>Bacillati</taxon>
        <taxon>Actinomycetota</taxon>
        <taxon>Actinomycetes</taxon>
        <taxon>Micrococcales</taxon>
        <taxon>Micrococcaceae</taxon>
        <taxon>Arthrobacter</taxon>
    </lineage>
</organism>
<dbReference type="PROSITE" id="PS00211">
    <property type="entry name" value="ABC_TRANSPORTER_1"/>
    <property type="match status" value="1"/>
</dbReference>
<accession>A0ABT9ISH0</accession>
<dbReference type="PANTHER" id="PTHR46743:SF2">
    <property type="entry name" value="TEICHOIC ACIDS EXPORT ATP-BINDING PROTEIN TAGH"/>
    <property type="match status" value="1"/>
</dbReference>
<keyword evidence="3" id="KW-0547">Nucleotide-binding</keyword>
<dbReference type="InterPro" id="IPR003593">
    <property type="entry name" value="AAA+_ATPase"/>
</dbReference>
<comment type="similarity">
    <text evidence="1">Belongs to the ABC transporter superfamily.</text>
</comment>
<dbReference type="InterPro" id="IPR050683">
    <property type="entry name" value="Bact_Polysacc_Export_ATP-bd"/>
</dbReference>
<comment type="caution">
    <text evidence="6">The sequence shown here is derived from an EMBL/GenBank/DDBJ whole genome shotgun (WGS) entry which is preliminary data.</text>
</comment>
<dbReference type="InterPro" id="IPR003439">
    <property type="entry name" value="ABC_transporter-like_ATP-bd"/>
</dbReference>
<name>A0ABT9ISH0_9MICC</name>
<dbReference type="CDD" id="cd03220">
    <property type="entry name" value="ABC_KpsT_Wzt"/>
    <property type="match status" value="1"/>
</dbReference>
<evidence type="ECO:0000259" key="5">
    <source>
        <dbReference type="PROSITE" id="PS50893"/>
    </source>
</evidence>
<dbReference type="PANTHER" id="PTHR46743">
    <property type="entry name" value="TEICHOIC ACIDS EXPORT ATP-BINDING PROTEIN TAGH"/>
    <property type="match status" value="1"/>
</dbReference>
<dbReference type="Proteomes" id="UP001232725">
    <property type="component" value="Unassembled WGS sequence"/>
</dbReference>
<dbReference type="Pfam" id="PF00005">
    <property type="entry name" value="ABC_tran"/>
    <property type="match status" value="1"/>
</dbReference>
<evidence type="ECO:0000256" key="3">
    <source>
        <dbReference type="ARBA" id="ARBA00022741"/>
    </source>
</evidence>
<dbReference type="GO" id="GO:0005524">
    <property type="term" value="F:ATP binding"/>
    <property type="evidence" value="ECO:0007669"/>
    <property type="project" value="UniProtKB-KW"/>
</dbReference>
<keyword evidence="4 6" id="KW-0067">ATP-binding</keyword>
<feature type="domain" description="ABC transporter" evidence="5">
    <location>
        <begin position="42"/>
        <end position="262"/>
    </location>
</feature>
<evidence type="ECO:0000313" key="6">
    <source>
        <dbReference type="EMBL" id="MDP5228554.1"/>
    </source>
</evidence>
<evidence type="ECO:0000313" key="7">
    <source>
        <dbReference type="Proteomes" id="UP001232725"/>
    </source>
</evidence>
<dbReference type="InterPro" id="IPR027417">
    <property type="entry name" value="P-loop_NTPase"/>
</dbReference>
<dbReference type="InterPro" id="IPR017871">
    <property type="entry name" value="ABC_transporter-like_CS"/>
</dbReference>
<keyword evidence="2" id="KW-0813">Transport</keyword>
<dbReference type="SUPFAM" id="SSF52540">
    <property type="entry name" value="P-loop containing nucleoside triphosphate hydrolases"/>
    <property type="match status" value="1"/>
</dbReference>
<dbReference type="EMBL" id="JAVALS010000018">
    <property type="protein sequence ID" value="MDP5228554.1"/>
    <property type="molecule type" value="Genomic_DNA"/>
</dbReference>
<evidence type="ECO:0000256" key="1">
    <source>
        <dbReference type="ARBA" id="ARBA00005417"/>
    </source>
</evidence>
<gene>
    <name evidence="6" type="ORF">Q9R02_15450</name>
</gene>
<proteinExistence type="inferred from homology"/>
<protein>
    <submittedName>
        <fullName evidence="6">ABC transporter ATP-binding protein</fullName>
    </submittedName>
</protein>
<evidence type="ECO:0000256" key="2">
    <source>
        <dbReference type="ARBA" id="ARBA00022448"/>
    </source>
</evidence>
<dbReference type="InterPro" id="IPR015860">
    <property type="entry name" value="ABC_transpr_TagH-like"/>
</dbReference>